<dbReference type="InterPro" id="IPR054682">
    <property type="entry name" value="HsaB"/>
</dbReference>
<dbReference type="RefSeq" id="WP_148757985.1">
    <property type="nucleotide sequence ID" value="NZ_VSRQ01000001.1"/>
</dbReference>
<organism evidence="5 6">
    <name type="scientific">Actinomadura decatromicini</name>
    <dbReference type="NCBI Taxonomy" id="2604572"/>
    <lineage>
        <taxon>Bacteria</taxon>
        <taxon>Bacillati</taxon>
        <taxon>Actinomycetota</taxon>
        <taxon>Actinomycetes</taxon>
        <taxon>Streptosporangiales</taxon>
        <taxon>Thermomonosporaceae</taxon>
        <taxon>Actinomadura</taxon>
    </lineage>
</organism>
<dbReference type="Gene3D" id="2.30.110.10">
    <property type="entry name" value="Electron Transport, Fmn-binding Protein, Chain A"/>
    <property type="match status" value="1"/>
</dbReference>
<dbReference type="NCBIfam" id="NF045630">
    <property type="entry name" value="monooxsub_HsaB"/>
    <property type="match status" value="1"/>
</dbReference>
<dbReference type="InterPro" id="IPR050268">
    <property type="entry name" value="NADH-dep_flavin_reductase"/>
</dbReference>
<dbReference type="SMART" id="SM00903">
    <property type="entry name" value="Flavin_Reduct"/>
    <property type="match status" value="1"/>
</dbReference>
<evidence type="ECO:0000313" key="6">
    <source>
        <dbReference type="Proteomes" id="UP000323505"/>
    </source>
</evidence>
<dbReference type="AlphaFoldDB" id="A0A5D3FZD6"/>
<evidence type="ECO:0000259" key="4">
    <source>
        <dbReference type="SMART" id="SM00903"/>
    </source>
</evidence>
<keyword evidence="6" id="KW-1185">Reference proteome</keyword>
<sequence length="202" mass="21231">MRRAPDAPGAPGGTPDAPGARDGAAVDRGTFRHVLGHFCTGIAVITAFDGARPVGFACQSFAALSLDPPLILFCPAKTSGTWPAIRRAGRFAANLLAHDQRELSSRFGRSGADRFTATPWHPSPGGAPVLDGALAWVDCTVHAVHDGGDHHIVVGRVDHLAAGAGERPLLFYRGGYTVTEPPAAPAQAQPHFLTWADPGEWY</sequence>
<dbReference type="PANTHER" id="PTHR30466:SF11">
    <property type="entry name" value="FLAVIN-DEPENDENT MONOOXYGENASE, REDUCTASE SUBUNIT HSAB"/>
    <property type="match status" value="1"/>
</dbReference>
<dbReference type="EMBL" id="VSRQ01000001">
    <property type="protein sequence ID" value="TYK53402.1"/>
    <property type="molecule type" value="Genomic_DNA"/>
</dbReference>
<dbReference type="GO" id="GO:0010181">
    <property type="term" value="F:FMN binding"/>
    <property type="evidence" value="ECO:0007669"/>
    <property type="project" value="InterPro"/>
</dbReference>
<reference evidence="5 6" key="1">
    <citation type="submission" date="2019-08" db="EMBL/GenBank/DDBJ databases">
        <title>Actinomadura sp. nov. CYP1-5 isolated from mountain soil.</title>
        <authorList>
            <person name="Songsumanus A."/>
            <person name="Kuncharoen N."/>
            <person name="Kudo T."/>
            <person name="Yuki M."/>
            <person name="Igarashi Y."/>
            <person name="Tanasupawat S."/>
        </authorList>
    </citation>
    <scope>NUCLEOTIDE SEQUENCE [LARGE SCALE GENOMIC DNA]</scope>
    <source>
        <strain evidence="5 6">CYP1-5</strain>
    </source>
</reference>
<evidence type="ECO:0000256" key="1">
    <source>
        <dbReference type="ARBA" id="ARBA00008898"/>
    </source>
</evidence>
<dbReference type="PANTHER" id="PTHR30466">
    <property type="entry name" value="FLAVIN REDUCTASE"/>
    <property type="match status" value="1"/>
</dbReference>
<feature type="region of interest" description="Disordered" evidence="3">
    <location>
        <begin position="1"/>
        <end position="24"/>
    </location>
</feature>
<dbReference type="Proteomes" id="UP000323505">
    <property type="component" value="Unassembled WGS sequence"/>
</dbReference>
<proteinExistence type="inferred from homology"/>
<dbReference type="GO" id="GO:0042602">
    <property type="term" value="F:riboflavin reductase (NADPH) activity"/>
    <property type="evidence" value="ECO:0007669"/>
    <property type="project" value="TreeGrafter"/>
</dbReference>
<evidence type="ECO:0000313" key="5">
    <source>
        <dbReference type="EMBL" id="TYK53402.1"/>
    </source>
</evidence>
<feature type="domain" description="Flavin reductase like" evidence="4">
    <location>
        <begin position="35"/>
        <end position="178"/>
    </location>
</feature>
<gene>
    <name evidence="5" type="ORF">FXF68_06790</name>
</gene>
<evidence type="ECO:0000256" key="2">
    <source>
        <dbReference type="ARBA" id="ARBA00023002"/>
    </source>
</evidence>
<accession>A0A5D3FZD6</accession>
<dbReference type="InterPro" id="IPR002563">
    <property type="entry name" value="Flavin_Rdtase-like_dom"/>
</dbReference>
<dbReference type="Pfam" id="PF01613">
    <property type="entry name" value="Flavin_Reduct"/>
    <property type="match status" value="1"/>
</dbReference>
<dbReference type="InterPro" id="IPR012349">
    <property type="entry name" value="Split_barrel_FMN-bd"/>
</dbReference>
<comment type="similarity">
    <text evidence="1">Belongs to the non-flavoprotein flavin reductase family.</text>
</comment>
<dbReference type="SUPFAM" id="SSF50475">
    <property type="entry name" value="FMN-binding split barrel"/>
    <property type="match status" value="1"/>
</dbReference>
<name>A0A5D3FZD6_9ACTN</name>
<comment type="caution">
    <text evidence="5">The sequence shown here is derived from an EMBL/GenBank/DDBJ whole genome shotgun (WGS) entry which is preliminary data.</text>
</comment>
<protein>
    <submittedName>
        <fullName evidence="5">Flavin reductase family protein</fullName>
    </submittedName>
</protein>
<evidence type="ECO:0000256" key="3">
    <source>
        <dbReference type="SAM" id="MobiDB-lite"/>
    </source>
</evidence>
<keyword evidence="2" id="KW-0560">Oxidoreductase</keyword>